<dbReference type="CDD" id="cd03216">
    <property type="entry name" value="ABC_Carb_Monos_I"/>
    <property type="match status" value="1"/>
</dbReference>
<dbReference type="Gene3D" id="3.40.50.300">
    <property type="entry name" value="P-loop containing nucleotide triphosphate hydrolases"/>
    <property type="match status" value="2"/>
</dbReference>
<keyword evidence="7 11" id="KW-0067">ATP-binding</keyword>
<organism evidence="11 12">
    <name type="scientific">Candidatus Avoscillospira avistercoris</name>
    <dbReference type="NCBI Taxonomy" id="2840707"/>
    <lineage>
        <taxon>Bacteria</taxon>
        <taxon>Bacillati</taxon>
        <taxon>Bacillota</taxon>
        <taxon>Clostridia</taxon>
        <taxon>Eubacteriales</taxon>
        <taxon>Oscillospiraceae</taxon>
        <taxon>Oscillospiraceae incertae sedis</taxon>
        <taxon>Candidatus Avoscillospira</taxon>
    </lineage>
</organism>
<keyword evidence="2" id="KW-0813">Transport</keyword>
<dbReference type="PROSITE" id="PS00211">
    <property type="entry name" value="ABC_TRANSPORTER_1"/>
    <property type="match status" value="1"/>
</dbReference>
<evidence type="ECO:0000259" key="10">
    <source>
        <dbReference type="PROSITE" id="PS50893"/>
    </source>
</evidence>
<dbReference type="GO" id="GO:0016887">
    <property type="term" value="F:ATP hydrolysis activity"/>
    <property type="evidence" value="ECO:0007669"/>
    <property type="project" value="InterPro"/>
</dbReference>
<dbReference type="InterPro" id="IPR017871">
    <property type="entry name" value="ABC_transporter-like_CS"/>
</dbReference>
<dbReference type="EMBL" id="DVJJ01000121">
    <property type="protein sequence ID" value="HIS65337.1"/>
    <property type="molecule type" value="Genomic_DNA"/>
</dbReference>
<dbReference type="InterPro" id="IPR003439">
    <property type="entry name" value="ABC_transporter-like_ATP-bd"/>
</dbReference>
<feature type="domain" description="ABC transporter" evidence="10">
    <location>
        <begin position="253"/>
        <end position="494"/>
    </location>
</feature>
<dbReference type="InterPro" id="IPR050107">
    <property type="entry name" value="ABC_carbohydrate_import_ATPase"/>
</dbReference>
<evidence type="ECO:0000256" key="1">
    <source>
        <dbReference type="ARBA" id="ARBA00004202"/>
    </source>
</evidence>
<reference evidence="11" key="2">
    <citation type="journal article" date="2021" name="PeerJ">
        <title>Extensive microbial diversity within the chicken gut microbiome revealed by metagenomics and culture.</title>
        <authorList>
            <person name="Gilroy R."/>
            <person name="Ravi A."/>
            <person name="Getino M."/>
            <person name="Pursley I."/>
            <person name="Horton D.L."/>
            <person name="Alikhan N.F."/>
            <person name="Baker D."/>
            <person name="Gharbi K."/>
            <person name="Hall N."/>
            <person name="Watson M."/>
            <person name="Adriaenssens E.M."/>
            <person name="Foster-Nyarko E."/>
            <person name="Jarju S."/>
            <person name="Secka A."/>
            <person name="Antonio M."/>
            <person name="Oren A."/>
            <person name="Chaudhuri R.R."/>
            <person name="La Ragione R."/>
            <person name="Hildebrand F."/>
            <person name="Pallen M.J."/>
        </authorList>
    </citation>
    <scope>NUCLEOTIDE SEQUENCE</scope>
    <source>
        <strain evidence="11">ChiBcec16-1751</strain>
    </source>
</reference>
<dbReference type="PROSITE" id="PS50893">
    <property type="entry name" value="ABC_TRANSPORTER_2"/>
    <property type="match status" value="2"/>
</dbReference>
<keyword evidence="9" id="KW-0472">Membrane</keyword>
<dbReference type="AlphaFoldDB" id="A0A9D1FA87"/>
<reference evidence="11" key="1">
    <citation type="submission" date="2020-10" db="EMBL/GenBank/DDBJ databases">
        <authorList>
            <person name="Gilroy R."/>
        </authorList>
    </citation>
    <scope>NUCLEOTIDE SEQUENCE</scope>
    <source>
        <strain evidence="11">ChiBcec16-1751</strain>
    </source>
</reference>
<evidence type="ECO:0000256" key="6">
    <source>
        <dbReference type="ARBA" id="ARBA00022741"/>
    </source>
</evidence>
<keyword evidence="3" id="KW-1003">Cell membrane</keyword>
<keyword evidence="6" id="KW-0547">Nucleotide-binding</keyword>
<accession>A0A9D1FA87</accession>
<evidence type="ECO:0000313" key="11">
    <source>
        <dbReference type="EMBL" id="HIS65337.1"/>
    </source>
</evidence>
<evidence type="ECO:0000256" key="8">
    <source>
        <dbReference type="ARBA" id="ARBA00022967"/>
    </source>
</evidence>
<evidence type="ECO:0000256" key="2">
    <source>
        <dbReference type="ARBA" id="ARBA00022448"/>
    </source>
</evidence>
<dbReference type="GO" id="GO:0005886">
    <property type="term" value="C:plasma membrane"/>
    <property type="evidence" value="ECO:0007669"/>
    <property type="project" value="UniProtKB-SubCell"/>
</dbReference>
<dbReference type="FunFam" id="3.40.50.300:FF:000127">
    <property type="entry name" value="Ribose import ATP-binding protein RbsA"/>
    <property type="match status" value="1"/>
</dbReference>
<keyword evidence="8" id="KW-1278">Translocase</keyword>
<dbReference type="InterPro" id="IPR003593">
    <property type="entry name" value="AAA+_ATPase"/>
</dbReference>
<evidence type="ECO:0000256" key="9">
    <source>
        <dbReference type="ARBA" id="ARBA00023136"/>
    </source>
</evidence>
<name>A0A9D1FA87_9FIRM</name>
<feature type="domain" description="ABC transporter" evidence="10">
    <location>
        <begin position="6"/>
        <end position="242"/>
    </location>
</feature>
<keyword evidence="4" id="KW-0762">Sugar transport</keyword>
<evidence type="ECO:0000256" key="7">
    <source>
        <dbReference type="ARBA" id="ARBA00022840"/>
    </source>
</evidence>
<dbReference type="GO" id="GO:0005524">
    <property type="term" value="F:ATP binding"/>
    <property type="evidence" value="ECO:0007669"/>
    <property type="project" value="UniProtKB-KW"/>
</dbReference>
<proteinExistence type="predicted"/>
<dbReference type="PANTHER" id="PTHR43790">
    <property type="entry name" value="CARBOHYDRATE TRANSPORT ATP-BINDING PROTEIN MG119-RELATED"/>
    <property type="match status" value="1"/>
</dbReference>
<dbReference type="Proteomes" id="UP000886741">
    <property type="component" value="Unassembled WGS sequence"/>
</dbReference>
<evidence type="ECO:0000313" key="12">
    <source>
        <dbReference type="Proteomes" id="UP000886741"/>
    </source>
</evidence>
<protein>
    <submittedName>
        <fullName evidence="11">Sugar ABC transporter ATP-binding protein</fullName>
    </submittedName>
</protein>
<evidence type="ECO:0000256" key="3">
    <source>
        <dbReference type="ARBA" id="ARBA00022475"/>
    </source>
</evidence>
<comment type="caution">
    <text evidence="11">The sequence shown here is derived from an EMBL/GenBank/DDBJ whole genome shotgun (WGS) entry which is preliminary data.</text>
</comment>
<keyword evidence="5" id="KW-0677">Repeat</keyword>
<comment type="subcellular location">
    <subcellularLocation>
        <location evidence="1">Cell membrane</location>
        <topology evidence="1">Peripheral membrane protein</topology>
    </subcellularLocation>
</comment>
<sequence>MAQALLKATDIQKSFAGVQALKNVSLEIMPGEIHCLAGENGCGKSTLIKIISGVYQRDGGTLEFDGKTMDKFTPIDAITNGIQVIYQDFSVFPNLTVMENLAFNTELAAKRRIVSKKRMRQIAEEAVAKINFQVDLDALVGTLSVAEKQMVAISRALMFNAKLIIMDEPTTALTKKEVQALFDIILKLKEQGIAILFVSHKLDEVFEISERFTIFRSGELVVTGSTKDLDDKKFTFYMTGREFNDKTFVAENLTEQPILETRNLTLDGHFQDISLKLYGGEILGITGLLDSGRTELALSLFGIRPANGGTILRNGQEVSIKTPQDAMKQKIGLVPEDRLSEGLFLPQSIADNIIIAEIEQLKTPMGIFDRKKRQEEVDHWVKEMALATPDANNASSTLSGGNQQRIVLAKWLACHPEVLILSGPTVGVDIGSKHDIHAILQQLARKTGMGIIIISDDLPEVLENCSRVLILKDGRIVHEASTQEIDEKTIVSYMM</sequence>
<dbReference type="SMART" id="SM00382">
    <property type="entry name" value="AAA"/>
    <property type="match status" value="2"/>
</dbReference>
<dbReference type="SUPFAM" id="SSF52540">
    <property type="entry name" value="P-loop containing nucleoside triphosphate hydrolases"/>
    <property type="match status" value="2"/>
</dbReference>
<gene>
    <name evidence="11" type="ORF">IAA83_08210</name>
</gene>
<dbReference type="PANTHER" id="PTHR43790:SF1">
    <property type="entry name" value="XYLOSE IMPORT ATP-BINDING PROTEIN XYLG"/>
    <property type="match status" value="1"/>
</dbReference>
<dbReference type="CDD" id="cd03215">
    <property type="entry name" value="ABC_Carb_Monos_II"/>
    <property type="match status" value="1"/>
</dbReference>
<dbReference type="Pfam" id="PF00005">
    <property type="entry name" value="ABC_tran"/>
    <property type="match status" value="2"/>
</dbReference>
<evidence type="ECO:0000256" key="5">
    <source>
        <dbReference type="ARBA" id="ARBA00022737"/>
    </source>
</evidence>
<dbReference type="InterPro" id="IPR027417">
    <property type="entry name" value="P-loop_NTPase"/>
</dbReference>
<evidence type="ECO:0000256" key="4">
    <source>
        <dbReference type="ARBA" id="ARBA00022597"/>
    </source>
</evidence>